<dbReference type="InterPro" id="IPR055170">
    <property type="entry name" value="GFO_IDH_MocA-like_dom"/>
</dbReference>
<protein>
    <submittedName>
        <fullName evidence="3">Gfo/Idh/MocA family oxidoreductase</fullName>
    </submittedName>
</protein>
<comment type="caution">
    <text evidence="3">The sequence shown here is derived from an EMBL/GenBank/DDBJ whole genome shotgun (WGS) entry which is preliminary data.</text>
</comment>
<evidence type="ECO:0000259" key="1">
    <source>
        <dbReference type="Pfam" id="PF01408"/>
    </source>
</evidence>
<feature type="domain" description="GFO/IDH/MocA-like oxidoreductase" evidence="2">
    <location>
        <begin position="159"/>
        <end position="234"/>
    </location>
</feature>
<feature type="domain" description="Gfo/Idh/MocA-like oxidoreductase N-terminal" evidence="1">
    <location>
        <begin position="8"/>
        <end position="124"/>
    </location>
</feature>
<dbReference type="AlphaFoldDB" id="A0A9D8PRR8"/>
<dbReference type="Gene3D" id="3.40.50.720">
    <property type="entry name" value="NAD(P)-binding Rossmann-like Domain"/>
    <property type="match status" value="1"/>
</dbReference>
<reference evidence="3" key="1">
    <citation type="journal article" date="2021" name="Environ. Microbiol.">
        <title>Genomic characterization of three novel Desulfobacterota classes expand the metabolic and phylogenetic diversity of the phylum.</title>
        <authorList>
            <person name="Murphy C.L."/>
            <person name="Biggerstaff J."/>
            <person name="Eichhorn A."/>
            <person name="Ewing E."/>
            <person name="Shahan R."/>
            <person name="Soriano D."/>
            <person name="Stewart S."/>
            <person name="VanMol K."/>
            <person name="Walker R."/>
            <person name="Walters P."/>
            <person name="Elshahed M.S."/>
            <person name="Youssef N.H."/>
        </authorList>
    </citation>
    <scope>NUCLEOTIDE SEQUENCE</scope>
    <source>
        <strain evidence="3">Zod_Metabat.24</strain>
    </source>
</reference>
<organism evidence="3 4">
    <name type="scientific">Candidatus Zymogenus saltonus</name>
    <dbReference type="NCBI Taxonomy" id="2844893"/>
    <lineage>
        <taxon>Bacteria</taxon>
        <taxon>Deltaproteobacteria</taxon>
        <taxon>Candidatus Zymogenia</taxon>
        <taxon>Candidatus Zymogeniales</taxon>
        <taxon>Candidatus Zymogenaceae</taxon>
        <taxon>Candidatus Zymogenus</taxon>
    </lineage>
</organism>
<dbReference type="InterPro" id="IPR000683">
    <property type="entry name" value="Gfo/Idh/MocA-like_OxRdtase_N"/>
</dbReference>
<dbReference type="PANTHER" id="PTHR43377">
    <property type="entry name" value="BILIVERDIN REDUCTASE A"/>
    <property type="match status" value="1"/>
</dbReference>
<evidence type="ECO:0000313" key="4">
    <source>
        <dbReference type="Proteomes" id="UP000809273"/>
    </source>
</evidence>
<dbReference type="Pfam" id="PF22725">
    <property type="entry name" value="GFO_IDH_MocA_C3"/>
    <property type="match status" value="1"/>
</dbReference>
<evidence type="ECO:0000313" key="3">
    <source>
        <dbReference type="EMBL" id="MBN1574370.1"/>
    </source>
</evidence>
<dbReference type="Proteomes" id="UP000809273">
    <property type="component" value="Unassembled WGS sequence"/>
</dbReference>
<dbReference type="Pfam" id="PF01408">
    <property type="entry name" value="GFO_IDH_MocA"/>
    <property type="match status" value="1"/>
</dbReference>
<evidence type="ECO:0000259" key="2">
    <source>
        <dbReference type="Pfam" id="PF22725"/>
    </source>
</evidence>
<dbReference type="PANTHER" id="PTHR43377:SF1">
    <property type="entry name" value="BILIVERDIN REDUCTASE A"/>
    <property type="match status" value="1"/>
</dbReference>
<sequence>MAECNKKVRVGVVGTGYLGTFHIEKYLSFGDVDLVGVSDLNPSVARKIEEKFGVSCHEDYRELIDRVDAVSVVVPTVLHHDVAMDFLNRGVDVFVEKPITSAVNEAERLITAADSKGLILQVGHLERFNPAIIALEGHLKEPMFIESHRLSPFPERSTDVDVILDLMIHDIDIILSMVKSEIAAIDAVGVPIITSHVDIVNARLNFENGCVANVTASRVSVDKMRKIRIFQSDAYISIDYAAQKITVYKRINDAKNGLSIVKEDIDISPSDYLGDEIRSFINSVKTRSQPSVTGVDGKRALEVAMMIKEKLQASLKKLREMGIITDDVTA</sequence>
<name>A0A9D8PRR8_9DELT</name>
<dbReference type="GO" id="GO:0000166">
    <property type="term" value="F:nucleotide binding"/>
    <property type="evidence" value="ECO:0007669"/>
    <property type="project" value="InterPro"/>
</dbReference>
<dbReference type="InterPro" id="IPR051450">
    <property type="entry name" value="Gfo/Idh/MocA_Oxidoreductases"/>
</dbReference>
<accession>A0A9D8PRR8</accession>
<gene>
    <name evidence="3" type="ORF">JW984_14315</name>
</gene>
<dbReference type="Gene3D" id="3.30.360.10">
    <property type="entry name" value="Dihydrodipicolinate Reductase, domain 2"/>
    <property type="match status" value="1"/>
</dbReference>
<reference evidence="3" key="2">
    <citation type="submission" date="2021-01" db="EMBL/GenBank/DDBJ databases">
        <authorList>
            <person name="Hahn C.R."/>
            <person name="Youssef N.H."/>
            <person name="Elshahed M."/>
        </authorList>
    </citation>
    <scope>NUCLEOTIDE SEQUENCE</scope>
    <source>
        <strain evidence="3">Zod_Metabat.24</strain>
    </source>
</reference>
<dbReference type="InterPro" id="IPR036291">
    <property type="entry name" value="NAD(P)-bd_dom_sf"/>
</dbReference>
<proteinExistence type="predicted"/>
<dbReference type="SUPFAM" id="SSF51735">
    <property type="entry name" value="NAD(P)-binding Rossmann-fold domains"/>
    <property type="match status" value="1"/>
</dbReference>
<dbReference type="EMBL" id="JAFGIX010000076">
    <property type="protein sequence ID" value="MBN1574370.1"/>
    <property type="molecule type" value="Genomic_DNA"/>
</dbReference>
<dbReference type="SUPFAM" id="SSF55347">
    <property type="entry name" value="Glyceraldehyde-3-phosphate dehydrogenase-like, C-terminal domain"/>
    <property type="match status" value="1"/>
</dbReference>